<dbReference type="GO" id="GO:0042802">
    <property type="term" value="F:identical protein binding"/>
    <property type="evidence" value="ECO:0007669"/>
    <property type="project" value="EnsemblFungi"/>
</dbReference>
<dbReference type="GO" id="GO:0035241">
    <property type="term" value="F:protein-arginine omega-N monomethyltransferase activity"/>
    <property type="evidence" value="ECO:0007669"/>
    <property type="project" value="EnsemblFungi"/>
</dbReference>
<dbReference type="OrthoDB" id="7848332at2759"/>
<evidence type="ECO:0000256" key="4">
    <source>
        <dbReference type="PROSITE-ProRule" id="PRU01015"/>
    </source>
</evidence>
<evidence type="ECO:0000256" key="3">
    <source>
        <dbReference type="ARBA" id="ARBA00022691"/>
    </source>
</evidence>
<keyword evidence="2 4" id="KW-0808">Transferase</keyword>
<dbReference type="InterPro" id="IPR055135">
    <property type="entry name" value="PRMT_dom"/>
</dbReference>
<dbReference type="RefSeq" id="XP_013325332.1">
    <property type="nucleotide sequence ID" value="XM_013469878.1"/>
</dbReference>
<dbReference type="GO" id="GO:0042054">
    <property type="term" value="F:histone methyltransferase activity"/>
    <property type="evidence" value="ECO:0007669"/>
    <property type="project" value="TreeGrafter"/>
</dbReference>
<dbReference type="GO" id="GO:0032259">
    <property type="term" value="P:methylation"/>
    <property type="evidence" value="ECO:0007669"/>
    <property type="project" value="UniProtKB-KW"/>
</dbReference>
<keyword evidence="7" id="KW-1185">Reference proteome</keyword>
<comment type="caution">
    <text evidence="6">The sequence shown here is derived from an EMBL/GenBank/DDBJ whole genome shotgun (WGS) entry which is preliminary data.</text>
</comment>
<accession>A0A0F4YKU1</accession>
<dbReference type="GO" id="GO:0005634">
    <property type="term" value="C:nucleus"/>
    <property type="evidence" value="ECO:0007669"/>
    <property type="project" value="EnsemblFungi"/>
</dbReference>
<dbReference type="AlphaFoldDB" id="A0A0F4YKU1"/>
<dbReference type="Pfam" id="PF22528">
    <property type="entry name" value="PRMT_C"/>
    <property type="match status" value="1"/>
</dbReference>
<evidence type="ECO:0000313" key="6">
    <source>
        <dbReference type="EMBL" id="KKA18720.1"/>
    </source>
</evidence>
<dbReference type="SUPFAM" id="SSF53335">
    <property type="entry name" value="S-adenosyl-L-methionine-dependent methyltransferases"/>
    <property type="match status" value="1"/>
</dbReference>
<feature type="domain" description="Protein arginine N-methyltransferase" evidence="5">
    <location>
        <begin position="152"/>
        <end position="314"/>
    </location>
</feature>
<dbReference type="FunFam" id="3.40.50.150:FF:000664">
    <property type="entry name" value="Protein arginine methyltransferase 3"/>
    <property type="match status" value="1"/>
</dbReference>
<name>A0A0F4YKU1_RASE3</name>
<proteinExistence type="predicted"/>
<dbReference type="EMBL" id="LASV01000424">
    <property type="protein sequence ID" value="KKA18720.1"/>
    <property type="molecule type" value="Genomic_DNA"/>
</dbReference>
<gene>
    <name evidence="6" type="ORF">T310_7318</name>
</gene>
<evidence type="ECO:0000256" key="1">
    <source>
        <dbReference type="ARBA" id="ARBA00022603"/>
    </source>
</evidence>
<protein>
    <submittedName>
        <fullName evidence="6">HNRNP arginine N-methyltransferase</fullName>
    </submittedName>
</protein>
<dbReference type="PANTHER" id="PTHR11006:SF53">
    <property type="entry name" value="PROTEIN ARGININE N-METHYLTRANSFERASE 3"/>
    <property type="match status" value="1"/>
</dbReference>
<evidence type="ECO:0000259" key="5">
    <source>
        <dbReference type="Pfam" id="PF22528"/>
    </source>
</evidence>
<dbReference type="InterPro" id="IPR025799">
    <property type="entry name" value="Arg_MeTrfase"/>
</dbReference>
<dbReference type="PROSITE" id="PS51678">
    <property type="entry name" value="SAM_MT_PRMT"/>
    <property type="match status" value="1"/>
</dbReference>
<dbReference type="STRING" id="1408163.A0A0F4YKU1"/>
<sequence>MNGATNKPAKSESPWISSSADRMVGADHAEVRYFTSYDHHGIHEEMLTLDVEQEFSAFSVGRFAVRAGAKHVIGVDMSSIIEKAREIIEVNGMADKITLLQGKMEEVTLPFPKVDIIVSEWMGYFLLYESMLDTVLYARDKYLAPGGKIFPDKATIYLAAIEDGEYKEDKIGFWDNVYGFDYSPMKEVALTEPLVDTVEMKALVTDPCPVLTLDLYTVTPADLSFKVPFSLPCKRSDFIHAIIAWFDIQFTACHKPISFSTGPHAKYTHWKQTVFYLRDVLTVEEEEVVSGFLENKPNAKNKRDLDIKISYVFETLDETRFSQGANSFPDYGGPLLASLLGMLASDLCPLVVIDSYHGPGQMTLHLGSFHSGR</sequence>
<dbReference type="GO" id="GO:0006406">
    <property type="term" value="P:mRNA export from nucleus"/>
    <property type="evidence" value="ECO:0007669"/>
    <property type="project" value="EnsemblFungi"/>
</dbReference>
<organism evidence="6 7">
    <name type="scientific">Rasamsonia emersonii (strain ATCC 16479 / CBS 393.64 / IMI 116815)</name>
    <dbReference type="NCBI Taxonomy" id="1408163"/>
    <lineage>
        <taxon>Eukaryota</taxon>
        <taxon>Fungi</taxon>
        <taxon>Dikarya</taxon>
        <taxon>Ascomycota</taxon>
        <taxon>Pezizomycotina</taxon>
        <taxon>Eurotiomycetes</taxon>
        <taxon>Eurotiomycetidae</taxon>
        <taxon>Eurotiales</taxon>
        <taxon>Trichocomaceae</taxon>
        <taxon>Rasamsonia</taxon>
    </lineage>
</organism>
<dbReference type="GO" id="GO:0035242">
    <property type="term" value="F:protein-arginine omega-N asymmetric methyltransferase activity"/>
    <property type="evidence" value="ECO:0007669"/>
    <property type="project" value="EnsemblFungi"/>
</dbReference>
<dbReference type="GO" id="GO:0032968">
    <property type="term" value="P:positive regulation of transcription elongation by RNA polymerase II"/>
    <property type="evidence" value="ECO:0007669"/>
    <property type="project" value="EnsemblFungi"/>
</dbReference>
<dbReference type="Proteomes" id="UP000053958">
    <property type="component" value="Unassembled WGS sequence"/>
</dbReference>
<dbReference type="GO" id="GO:0060567">
    <property type="term" value="P:negative regulation of termination of DNA-templated transcription"/>
    <property type="evidence" value="ECO:0007669"/>
    <property type="project" value="EnsemblFungi"/>
</dbReference>
<dbReference type="GeneID" id="25319594"/>
<reference evidence="6 7" key="1">
    <citation type="submission" date="2015-04" db="EMBL/GenBank/DDBJ databases">
        <authorList>
            <person name="Heijne W.H."/>
            <person name="Fedorova N.D."/>
            <person name="Nierman W.C."/>
            <person name="Vollebregt A.W."/>
            <person name="Zhao Z."/>
            <person name="Wu L."/>
            <person name="Kumar M."/>
            <person name="Stam H."/>
            <person name="van den Berg M.A."/>
            <person name="Pel H.J."/>
        </authorList>
    </citation>
    <scope>NUCLEOTIDE SEQUENCE [LARGE SCALE GENOMIC DNA]</scope>
    <source>
        <strain evidence="6 7">CBS 393.64</strain>
    </source>
</reference>
<keyword evidence="1 4" id="KW-0489">Methyltransferase</keyword>
<evidence type="ECO:0000313" key="7">
    <source>
        <dbReference type="Proteomes" id="UP000053958"/>
    </source>
</evidence>
<keyword evidence="3 4" id="KW-0949">S-adenosyl-L-methionine</keyword>
<dbReference type="CDD" id="cd02440">
    <property type="entry name" value="AdoMet_MTases"/>
    <property type="match status" value="1"/>
</dbReference>
<dbReference type="Gene3D" id="3.40.50.150">
    <property type="entry name" value="Vaccinia Virus protein VP39"/>
    <property type="match status" value="1"/>
</dbReference>
<dbReference type="InterPro" id="IPR029063">
    <property type="entry name" value="SAM-dependent_MTases_sf"/>
</dbReference>
<dbReference type="GO" id="GO:0046656">
    <property type="term" value="P:folic acid biosynthetic process"/>
    <property type="evidence" value="ECO:0007669"/>
    <property type="project" value="EnsemblFungi"/>
</dbReference>
<dbReference type="FunFam" id="2.70.160.11:FF:000001">
    <property type="entry name" value="Blast:Protein arginine N-methyltransferase 1"/>
    <property type="match status" value="1"/>
</dbReference>
<dbReference type="Gene3D" id="2.70.160.11">
    <property type="entry name" value="Hnrnp arginine n-methyltransferase1"/>
    <property type="match status" value="1"/>
</dbReference>
<evidence type="ECO:0000256" key="2">
    <source>
        <dbReference type="ARBA" id="ARBA00022679"/>
    </source>
</evidence>
<dbReference type="PANTHER" id="PTHR11006">
    <property type="entry name" value="PROTEIN ARGININE N-METHYLTRANSFERASE"/>
    <property type="match status" value="1"/>
</dbReference>